<proteinExistence type="predicted"/>
<protein>
    <submittedName>
        <fullName evidence="1">Uncharacterized protein</fullName>
    </submittedName>
</protein>
<evidence type="ECO:0000313" key="1">
    <source>
        <dbReference type="EMBL" id="RCI12795.1"/>
    </source>
</evidence>
<reference evidence="1 2" key="1">
    <citation type="journal article" date="2015" name="BMC Genomics">
        <title>Insights from the genome of Ophiocordyceps polyrhachis-furcata to pathogenicity and host specificity in insect fungi.</title>
        <authorList>
            <person name="Wichadakul D."/>
            <person name="Kobmoo N."/>
            <person name="Ingsriswang S."/>
            <person name="Tangphatsornruang S."/>
            <person name="Chantasingh D."/>
            <person name="Luangsa-ard J.J."/>
            <person name="Eurwilaichitr L."/>
        </authorList>
    </citation>
    <scope>NUCLEOTIDE SEQUENCE [LARGE SCALE GENOMIC DNA]</scope>
    <source>
        <strain evidence="1 2">BCC 54312</strain>
    </source>
</reference>
<comment type="caution">
    <text evidence="1">The sequence shown here is derived from an EMBL/GenBank/DDBJ whole genome shotgun (WGS) entry which is preliminary data.</text>
</comment>
<dbReference type="Proteomes" id="UP000253664">
    <property type="component" value="Unassembled WGS sequence"/>
</dbReference>
<feature type="non-terminal residue" evidence="1">
    <location>
        <position position="1"/>
    </location>
</feature>
<gene>
    <name evidence="1" type="ORF">L249_0097</name>
</gene>
<dbReference type="AlphaFoldDB" id="A0A367LEE2"/>
<organism evidence="1 2">
    <name type="scientific">Ophiocordyceps polyrhachis-furcata BCC 54312</name>
    <dbReference type="NCBI Taxonomy" id="1330021"/>
    <lineage>
        <taxon>Eukaryota</taxon>
        <taxon>Fungi</taxon>
        <taxon>Dikarya</taxon>
        <taxon>Ascomycota</taxon>
        <taxon>Pezizomycotina</taxon>
        <taxon>Sordariomycetes</taxon>
        <taxon>Hypocreomycetidae</taxon>
        <taxon>Hypocreales</taxon>
        <taxon>Ophiocordycipitaceae</taxon>
        <taxon>Ophiocordyceps</taxon>
    </lineage>
</organism>
<evidence type="ECO:0000313" key="2">
    <source>
        <dbReference type="Proteomes" id="UP000253664"/>
    </source>
</evidence>
<dbReference type="EMBL" id="LKCN02000007">
    <property type="protein sequence ID" value="RCI12795.1"/>
    <property type="molecule type" value="Genomic_DNA"/>
</dbReference>
<sequence>QQRSNDRKEQATYTICSTLCYTDLTKPTRYFDNLGIQAPIIIGLSKQTSASHMQDRVAVLLHNPPTLS</sequence>
<keyword evidence="2" id="KW-1185">Reference proteome</keyword>
<name>A0A367LEE2_9HYPO</name>
<accession>A0A367LEE2</accession>